<proteinExistence type="predicted"/>
<name>A0A382TCJ7_9ZZZZ</name>
<sequence length="79" mass="9007">MYPGVGAWPPAYPFWNEKHSHLTGFIIWESFSPGNDSHLKDFNTCEVFSFAKLNEKYSHSHLVHGPCKACKVSECECKC</sequence>
<evidence type="ECO:0000313" key="1">
    <source>
        <dbReference type="EMBL" id="SVD19101.1"/>
    </source>
</evidence>
<protein>
    <submittedName>
        <fullName evidence="1">Uncharacterized protein</fullName>
    </submittedName>
</protein>
<dbReference type="EMBL" id="UINC01135132">
    <property type="protein sequence ID" value="SVD19101.1"/>
    <property type="molecule type" value="Genomic_DNA"/>
</dbReference>
<gene>
    <name evidence="1" type="ORF">METZ01_LOCUS371955</name>
</gene>
<reference evidence="1" key="1">
    <citation type="submission" date="2018-05" db="EMBL/GenBank/DDBJ databases">
        <authorList>
            <person name="Lanie J.A."/>
            <person name="Ng W.-L."/>
            <person name="Kazmierczak K.M."/>
            <person name="Andrzejewski T.M."/>
            <person name="Davidsen T.M."/>
            <person name="Wayne K.J."/>
            <person name="Tettelin H."/>
            <person name="Glass J.I."/>
            <person name="Rusch D."/>
            <person name="Podicherti R."/>
            <person name="Tsui H.-C.T."/>
            <person name="Winkler M.E."/>
        </authorList>
    </citation>
    <scope>NUCLEOTIDE SEQUENCE</scope>
</reference>
<dbReference type="AlphaFoldDB" id="A0A382TCJ7"/>
<organism evidence="1">
    <name type="scientific">marine metagenome</name>
    <dbReference type="NCBI Taxonomy" id="408172"/>
    <lineage>
        <taxon>unclassified sequences</taxon>
        <taxon>metagenomes</taxon>
        <taxon>ecological metagenomes</taxon>
    </lineage>
</organism>
<accession>A0A382TCJ7</accession>